<evidence type="ECO:0000256" key="1">
    <source>
        <dbReference type="ARBA" id="ARBA00022705"/>
    </source>
</evidence>
<dbReference type="KEGG" id="mic:Mic7113_6385"/>
<dbReference type="InterPro" id="IPR008971">
    <property type="entry name" value="HSP40/DnaJ_pept-bd"/>
</dbReference>
<dbReference type="InterPro" id="IPR001623">
    <property type="entry name" value="DnaJ_domain"/>
</dbReference>
<dbReference type="GO" id="GO:0008270">
    <property type="term" value="F:zinc ion binding"/>
    <property type="evidence" value="ECO:0007669"/>
    <property type="project" value="UniProtKB-KW"/>
</dbReference>
<feature type="region of interest" description="Disordered" evidence="8">
    <location>
        <begin position="85"/>
        <end position="116"/>
    </location>
</feature>
<name>K9WQX6_9CYAN</name>
<evidence type="ECO:0000256" key="6">
    <source>
        <dbReference type="ARBA" id="ARBA00023016"/>
    </source>
</evidence>
<sequence length="343" mass="38361">MQNFRNYYEILGVSPEASSEEIKKAFRRLALQYHPDRNPGDKSAEEKFKDISEAYEVLYNSDKRAQYDQLGRFWKKKGFNRKAATASSFRTAGDSSNGTRQNRNATGRNGSQEVDYSQFPDFNSFVDQLLSRRQAAKATATAQERSSVRINNSSNAFRPGTTKTSYTVSTRPNRKDVEAHLTLPLEKAYEGGRERIRLEDGRSLEIDMPTGMVTGQRVRLKGQGIAGGDLYLKITVAPHSFFKVEGSDILCQLPVTPSEAVLGGAVEVPTLDGRVKMTVPQGVRAGQRLRLAGKGYPNSDGVRGDQLVEIQITVPINPNPQERSLYEKLRQIERFNPRLDLPV</sequence>
<evidence type="ECO:0000256" key="7">
    <source>
        <dbReference type="ARBA" id="ARBA00023186"/>
    </source>
</evidence>
<dbReference type="PANTHER" id="PTHR43096:SF52">
    <property type="entry name" value="DNAJ HOMOLOG 1, MITOCHONDRIAL-RELATED"/>
    <property type="match status" value="1"/>
</dbReference>
<proteinExistence type="predicted"/>
<dbReference type="GO" id="GO:0005737">
    <property type="term" value="C:cytoplasm"/>
    <property type="evidence" value="ECO:0007669"/>
    <property type="project" value="TreeGrafter"/>
</dbReference>
<dbReference type="PRINTS" id="PR00625">
    <property type="entry name" value="JDOMAIN"/>
</dbReference>
<dbReference type="Pfam" id="PF01556">
    <property type="entry name" value="DnaJ_C"/>
    <property type="match status" value="1"/>
</dbReference>
<dbReference type="PANTHER" id="PTHR43096">
    <property type="entry name" value="DNAJ HOMOLOG 1, MITOCHONDRIAL-RELATED"/>
    <property type="match status" value="1"/>
</dbReference>
<gene>
    <name evidence="10" type="ORF">Mic7113_6385</name>
</gene>
<keyword evidence="2" id="KW-0479">Metal-binding</keyword>
<keyword evidence="6" id="KW-0346">Stress response</keyword>
<dbReference type="CDD" id="cd10747">
    <property type="entry name" value="DnaJ_C"/>
    <property type="match status" value="1"/>
</dbReference>
<keyword evidence="11" id="KW-1185">Reference proteome</keyword>
<dbReference type="AlphaFoldDB" id="K9WQX6"/>
<dbReference type="Gene3D" id="1.10.287.110">
    <property type="entry name" value="DnaJ domain"/>
    <property type="match status" value="1"/>
</dbReference>
<evidence type="ECO:0000256" key="2">
    <source>
        <dbReference type="ARBA" id="ARBA00022723"/>
    </source>
</evidence>
<evidence type="ECO:0000256" key="3">
    <source>
        <dbReference type="ARBA" id="ARBA00022737"/>
    </source>
</evidence>
<reference evidence="10 11" key="1">
    <citation type="submission" date="2012-06" db="EMBL/GenBank/DDBJ databases">
        <title>Finished chromosome of genome of Microcoleus sp. PCC 7113.</title>
        <authorList>
            <consortium name="US DOE Joint Genome Institute"/>
            <person name="Gugger M."/>
            <person name="Coursin T."/>
            <person name="Rippka R."/>
            <person name="Tandeau De Marsac N."/>
            <person name="Huntemann M."/>
            <person name="Wei C.-L."/>
            <person name="Han J."/>
            <person name="Detter J.C."/>
            <person name="Han C."/>
            <person name="Tapia R."/>
            <person name="Chen A."/>
            <person name="Kyrpides N."/>
            <person name="Mavromatis K."/>
            <person name="Markowitz V."/>
            <person name="Szeto E."/>
            <person name="Ivanova N."/>
            <person name="Pagani I."/>
            <person name="Pati A."/>
            <person name="Goodwin L."/>
            <person name="Nordberg H.P."/>
            <person name="Cantor M.N."/>
            <person name="Hua S.X."/>
            <person name="Woyke T."/>
            <person name="Kerfeld C.A."/>
        </authorList>
    </citation>
    <scope>NUCLEOTIDE SEQUENCE [LARGE SCALE GENOMIC DNA]</scope>
    <source>
        <strain evidence="10 11">PCC 7113</strain>
    </source>
</reference>
<dbReference type="Gene3D" id="2.60.260.20">
    <property type="entry name" value="Urease metallochaperone UreE, N-terminal domain"/>
    <property type="match status" value="2"/>
</dbReference>
<dbReference type="InterPro" id="IPR018253">
    <property type="entry name" value="DnaJ_domain_CS"/>
</dbReference>
<dbReference type="SUPFAM" id="SSF46565">
    <property type="entry name" value="Chaperone J-domain"/>
    <property type="match status" value="1"/>
</dbReference>
<dbReference type="FunFam" id="2.60.260.20:FF:000005">
    <property type="entry name" value="Chaperone protein dnaJ 1, mitochondrial"/>
    <property type="match status" value="1"/>
</dbReference>
<feature type="domain" description="J" evidence="9">
    <location>
        <begin position="6"/>
        <end position="71"/>
    </location>
</feature>
<dbReference type="HOGENOM" id="CLU_017633_0_0_3"/>
<organism evidence="10 11">
    <name type="scientific">Allocoleopsis franciscana PCC 7113</name>
    <dbReference type="NCBI Taxonomy" id="1173027"/>
    <lineage>
        <taxon>Bacteria</taxon>
        <taxon>Bacillati</taxon>
        <taxon>Cyanobacteriota</taxon>
        <taxon>Cyanophyceae</taxon>
        <taxon>Coleofasciculales</taxon>
        <taxon>Coleofasciculaceae</taxon>
        <taxon>Allocoleopsis</taxon>
        <taxon>Allocoleopsis franciscana</taxon>
    </lineage>
</organism>
<protein>
    <submittedName>
        <fullName evidence="10">DnaJ-class molecular chaperone with C-terminal Zn finger domain</fullName>
    </submittedName>
</protein>
<evidence type="ECO:0000256" key="5">
    <source>
        <dbReference type="ARBA" id="ARBA00022833"/>
    </source>
</evidence>
<dbReference type="Pfam" id="PF00226">
    <property type="entry name" value="DnaJ"/>
    <property type="match status" value="1"/>
</dbReference>
<dbReference type="InterPro" id="IPR002939">
    <property type="entry name" value="DnaJ_C"/>
</dbReference>
<dbReference type="CDD" id="cd06257">
    <property type="entry name" value="DnaJ"/>
    <property type="match status" value="1"/>
</dbReference>
<keyword evidence="4" id="KW-0863">Zinc-finger</keyword>
<dbReference type="SMART" id="SM00271">
    <property type="entry name" value="DnaJ"/>
    <property type="match status" value="1"/>
</dbReference>
<evidence type="ECO:0000256" key="8">
    <source>
        <dbReference type="SAM" id="MobiDB-lite"/>
    </source>
</evidence>
<keyword evidence="3" id="KW-0677">Repeat</keyword>
<keyword evidence="1" id="KW-0235">DNA replication</keyword>
<dbReference type="EMBL" id="CP003630">
    <property type="protein sequence ID" value="AFZ21972.1"/>
    <property type="molecule type" value="Genomic_DNA"/>
</dbReference>
<feature type="compositionally biased region" description="Polar residues" evidence="8">
    <location>
        <begin position="85"/>
        <end position="115"/>
    </location>
</feature>
<evidence type="ECO:0000313" key="11">
    <source>
        <dbReference type="Proteomes" id="UP000010471"/>
    </source>
</evidence>
<dbReference type="PROSITE" id="PS00636">
    <property type="entry name" value="DNAJ_1"/>
    <property type="match status" value="1"/>
</dbReference>
<evidence type="ECO:0000313" key="10">
    <source>
        <dbReference type="EMBL" id="AFZ21972.1"/>
    </source>
</evidence>
<keyword evidence="7" id="KW-0143">Chaperone</keyword>
<dbReference type="PROSITE" id="PS50076">
    <property type="entry name" value="DNAJ_2"/>
    <property type="match status" value="1"/>
</dbReference>
<dbReference type="Proteomes" id="UP000010471">
    <property type="component" value="Chromosome"/>
</dbReference>
<dbReference type="GO" id="GO:0051082">
    <property type="term" value="F:unfolded protein binding"/>
    <property type="evidence" value="ECO:0007669"/>
    <property type="project" value="InterPro"/>
</dbReference>
<dbReference type="PATRIC" id="fig|1173027.3.peg.7064"/>
<dbReference type="SUPFAM" id="SSF49493">
    <property type="entry name" value="HSP40/DnaJ peptide-binding domain"/>
    <property type="match status" value="2"/>
</dbReference>
<dbReference type="OrthoDB" id="9779889at2"/>
<dbReference type="GO" id="GO:0042026">
    <property type="term" value="P:protein refolding"/>
    <property type="evidence" value="ECO:0007669"/>
    <property type="project" value="TreeGrafter"/>
</dbReference>
<dbReference type="eggNOG" id="COG0484">
    <property type="taxonomic scope" value="Bacteria"/>
</dbReference>
<accession>K9WQX6</accession>
<keyword evidence="5" id="KW-0862">Zinc</keyword>
<dbReference type="GO" id="GO:0006260">
    <property type="term" value="P:DNA replication"/>
    <property type="evidence" value="ECO:0007669"/>
    <property type="project" value="UniProtKB-KW"/>
</dbReference>
<dbReference type="STRING" id="1173027.Mic7113_6385"/>
<dbReference type="InterPro" id="IPR036869">
    <property type="entry name" value="J_dom_sf"/>
</dbReference>
<evidence type="ECO:0000259" key="9">
    <source>
        <dbReference type="PROSITE" id="PS50076"/>
    </source>
</evidence>
<dbReference type="RefSeq" id="WP_015186099.1">
    <property type="nucleotide sequence ID" value="NC_019738.1"/>
</dbReference>
<evidence type="ECO:0000256" key="4">
    <source>
        <dbReference type="ARBA" id="ARBA00022771"/>
    </source>
</evidence>